<feature type="non-terminal residue" evidence="2">
    <location>
        <position position="1"/>
    </location>
</feature>
<comment type="caution">
    <text evidence="2">The sequence shown here is derived from an EMBL/GenBank/DDBJ whole genome shotgun (WGS) entry which is preliminary data.</text>
</comment>
<dbReference type="Proteomes" id="UP001165082">
    <property type="component" value="Unassembled WGS sequence"/>
</dbReference>
<feature type="compositionally biased region" description="Basic residues" evidence="1">
    <location>
        <begin position="359"/>
        <end position="370"/>
    </location>
</feature>
<evidence type="ECO:0000313" key="3">
    <source>
        <dbReference type="Proteomes" id="UP001165082"/>
    </source>
</evidence>
<evidence type="ECO:0000256" key="1">
    <source>
        <dbReference type="SAM" id="MobiDB-lite"/>
    </source>
</evidence>
<dbReference type="EMBL" id="BRXZ01002682">
    <property type="protein sequence ID" value="GMH67818.1"/>
    <property type="molecule type" value="Genomic_DNA"/>
</dbReference>
<accession>A0A9W7E6Y3</accession>
<reference evidence="2" key="1">
    <citation type="submission" date="2022-07" db="EMBL/GenBank/DDBJ databases">
        <title>Genome analysis of Parmales, a sister group of diatoms, reveals the evolutionary specialization of diatoms from phago-mixotrophs to photoautotrophs.</title>
        <authorList>
            <person name="Ban H."/>
            <person name="Sato S."/>
            <person name="Yoshikawa S."/>
            <person name="Kazumasa Y."/>
            <person name="Nakamura Y."/>
            <person name="Ichinomiya M."/>
            <person name="Saitoh K."/>
            <person name="Sato N."/>
            <person name="Blanc-Mathieu R."/>
            <person name="Endo H."/>
            <person name="Kuwata A."/>
            <person name="Ogata H."/>
        </authorList>
    </citation>
    <scope>NUCLEOTIDE SEQUENCE</scope>
</reference>
<dbReference type="AlphaFoldDB" id="A0A9W7E6Y3"/>
<evidence type="ECO:0000313" key="2">
    <source>
        <dbReference type="EMBL" id="GMH67818.1"/>
    </source>
</evidence>
<proteinExistence type="predicted"/>
<protein>
    <submittedName>
        <fullName evidence="2">Uncharacterized protein</fullName>
    </submittedName>
</protein>
<gene>
    <name evidence="2" type="ORF">TrRE_jg7357</name>
</gene>
<organism evidence="2 3">
    <name type="scientific">Triparma retinervis</name>
    <dbReference type="NCBI Taxonomy" id="2557542"/>
    <lineage>
        <taxon>Eukaryota</taxon>
        <taxon>Sar</taxon>
        <taxon>Stramenopiles</taxon>
        <taxon>Ochrophyta</taxon>
        <taxon>Bolidophyceae</taxon>
        <taxon>Parmales</taxon>
        <taxon>Triparmaceae</taxon>
        <taxon>Triparma</taxon>
    </lineage>
</organism>
<name>A0A9W7E6Y3_9STRA</name>
<keyword evidence="3" id="KW-1185">Reference proteome</keyword>
<feature type="region of interest" description="Disordered" evidence="1">
    <location>
        <begin position="359"/>
        <end position="388"/>
    </location>
</feature>
<sequence length="496" mass="52990">MSLPLSPSFPYIKLCLDRMYSILPANSPGYEGPLGEISSLGGFNAVLTNFQLKNRRRTSATYQEVPKDAKLEGIMKHGGNSTFQTLINLLQVQADGPAKEVYAQFAISTILRRAMGMDFFDLVDGSVASLTFHEAISICRSFASYVFSVSSSPTPLLKTSAGALAALLVRCYHIRSQLLRSSSTSAPAELAHATSTNPTIDMDNIVSFTLTLLLSSSPSPPPSTSSNYKLTSLLTLTYLPDLLATPLQGKKLSIEPVYLTSLYRQVESTPVQSLVLACCQSAPPPHYPQVFGLCERWAAVVPLTPALLKPICSLGNSAMETFGGGDETGGKQLAKAVYGFYVAAFEIEDEDEAEQKTKRMLKRQDKRRTKGGVLNPKKGGGIKRPSFSRSSATSAAVMAAAISIPHLALQVDSSPHTHPGGTAINCVTAAATTCLPVLFSSILPSPLPGWEVSLFTATVNCLTALTSSPSTETRSLVYEPLECLAREANAPPPPPP</sequence>